<dbReference type="GO" id="GO:0055085">
    <property type="term" value="P:transmembrane transport"/>
    <property type="evidence" value="ECO:0007669"/>
    <property type="project" value="InterPro"/>
</dbReference>
<keyword evidence="4" id="KW-1185">Reference proteome</keyword>
<accession>A0AB35XWT3</accession>
<dbReference type="Gene3D" id="3.40.190.170">
    <property type="entry name" value="Bacterial extracellular solute-binding protein, family 7"/>
    <property type="match status" value="1"/>
</dbReference>
<feature type="signal peptide" evidence="2">
    <location>
        <begin position="1"/>
        <end position="22"/>
    </location>
</feature>
<evidence type="ECO:0000313" key="4">
    <source>
        <dbReference type="Proteomes" id="UP001379600"/>
    </source>
</evidence>
<dbReference type="Pfam" id="PF03480">
    <property type="entry name" value="DctP"/>
    <property type="match status" value="1"/>
</dbReference>
<dbReference type="CDD" id="cd13671">
    <property type="entry name" value="PBP2_TRAP_SBP_like_3"/>
    <property type="match status" value="1"/>
</dbReference>
<name>A0AB35XWT3_9FIRM</name>
<dbReference type="PANTHER" id="PTHR33376">
    <property type="match status" value="1"/>
</dbReference>
<sequence>MTRRQMLTALFGAAVLALPVAGCGHQPVQEQQGAELILRYAENQPKDYPTTQAALAFADLVAQRTDGRVKVLVYSGGELGAEQSVIQQMQFGGIDFSRVSLSQLAEYEPALSVLQLPYLYTDADQMWRVLDGTIGDEFLSTLESLELTGLSWFDAGVRSIYTRQKVTGLADLQGLTIRVQESDMMSEMITDLGAKPVKVVYSKVYAALHNGEIDGAENNWPSYEAMGHYEVAPYFLKDEHTRVPEVQLASPAVMEKLAALDERYPEIIRLCARESAKVERRLWAQQEAESESDLRAAGIEVTELDEEEKARFRAAVQPMYDRFAQQGELITRIRQA</sequence>
<dbReference type="NCBIfam" id="TIGR00787">
    <property type="entry name" value="dctP"/>
    <property type="match status" value="1"/>
</dbReference>
<dbReference type="Proteomes" id="UP001379600">
    <property type="component" value="Unassembled WGS sequence"/>
</dbReference>
<evidence type="ECO:0000313" key="3">
    <source>
        <dbReference type="EMBL" id="MEJ3690657.1"/>
    </source>
</evidence>
<dbReference type="InterPro" id="IPR038404">
    <property type="entry name" value="TRAP_DctP_sf"/>
</dbReference>
<dbReference type="RefSeq" id="WP_337679004.1">
    <property type="nucleotide sequence ID" value="NZ_JBBFKB010000102.1"/>
</dbReference>
<feature type="chain" id="PRO_5044276973" evidence="2">
    <location>
        <begin position="23"/>
        <end position="336"/>
    </location>
</feature>
<dbReference type="GO" id="GO:0030246">
    <property type="term" value="F:carbohydrate binding"/>
    <property type="evidence" value="ECO:0007669"/>
    <property type="project" value="TreeGrafter"/>
</dbReference>
<gene>
    <name evidence="3" type="ORF">WF787_05365</name>
</gene>
<evidence type="ECO:0000256" key="2">
    <source>
        <dbReference type="SAM" id="SignalP"/>
    </source>
</evidence>
<dbReference type="EMBL" id="JBBFKC010000004">
    <property type="protein sequence ID" value="MEJ3690657.1"/>
    <property type="molecule type" value="Genomic_DNA"/>
</dbReference>
<reference evidence="3 4" key="1">
    <citation type="submission" date="2024-03" db="EMBL/GenBank/DDBJ databases">
        <authorList>
            <person name="Plomp N."/>
            <person name="Harmsen H.J."/>
        </authorList>
    </citation>
    <scope>NUCLEOTIDE SEQUENCE [LARGE SCALE GENOMIC DNA]</scope>
    <source>
        <strain evidence="3 4">HTF-76H</strain>
    </source>
</reference>
<organism evidence="3 4">
    <name type="scientific">Faecalibacterium taiwanense</name>
    <dbReference type="NCBI Taxonomy" id="3030638"/>
    <lineage>
        <taxon>Bacteria</taxon>
        <taxon>Bacillati</taxon>
        <taxon>Bacillota</taxon>
        <taxon>Clostridia</taxon>
        <taxon>Eubacteriales</taxon>
        <taxon>Oscillospiraceae</taxon>
        <taxon>Faecalibacterium</taxon>
    </lineage>
</organism>
<dbReference type="SUPFAM" id="SSF53850">
    <property type="entry name" value="Periplasmic binding protein-like II"/>
    <property type="match status" value="1"/>
</dbReference>
<dbReference type="PANTHER" id="PTHR33376:SF2">
    <property type="entry name" value="DICARBOXYLATE-BINDING PERIPLASMIC PROTEIN"/>
    <property type="match status" value="1"/>
</dbReference>
<dbReference type="GO" id="GO:0030288">
    <property type="term" value="C:outer membrane-bounded periplasmic space"/>
    <property type="evidence" value="ECO:0007669"/>
    <property type="project" value="InterPro"/>
</dbReference>
<keyword evidence="1 2" id="KW-0732">Signal</keyword>
<comment type="caution">
    <text evidence="3">The sequence shown here is derived from an EMBL/GenBank/DDBJ whole genome shotgun (WGS) entry which is preliminary data.</text>
</comment>
<dbReference type="AlphaFoldDB" id="A0AB35XWT3"/>
<proteinExistence type="predicted"/>
<dbReference type="PIRSF" id="PIRSF006470">
    <property type="entry name" value="DctB"/>
    <property type="match status" value="1"/>
</dbReference>
<dbReference type="NCBIfam" id="NF037995">
    <property type="entry name" value="TRAP_S1"/>
    <property type="match status" value="1"/>
</dbReference>
<protein>
    <submittedName>
        <fullName evidence="3">TRAP transporter substrate-binding protein</fullName>
    </submittedName>
</protein>
<dbReference type="InterPro" id="IPR004682">
    <property type="entry name" value="TRAP_DctP"/>
</dbReference>
<evidence type="ECO:0000256" key="1">
    <source>
        <dbReference type="ARBA" id="ARBA00022729"/>
    </source>
</evidence>
<dbReference type="InterPro" id="IPR018389">
    <property type="entry name" value="DctP_fam"/>
</dbReference>